<dbReference type="OrthoDB" id="2019572at2759"/>
<evidence type="ECO:0000256" key="5">
    <source>
        <dbReference type="ARBA" id="ARBA00023180"/>
    </source>
</evidence>
<dbReference type="InterPro" id="IPR003406">
    <property type="entry name" value="Glyco_trans_14"/>
</dbReference>
<evidence type="ECO:0000256" key="1">
    <source>
        <dbReference type="ARBA" id="ARBA00004606"/>
    </source>
</evidence>
<protein>
    <submittedName>
        <fullName evidence="6">Uncharacterized protein</fullName>
    </submittedName>
</protein>
<dbReference type="GO" id="GO:0016020">
    <property type="term" value="C:membrane"/>
    <property type="evidence" value="ECO:0007669"/>
    <property type="project" value="UniProtKB-SubCell"/>
</dbReference>
<dbReference type="AlphaFoldDB" id="A0A016SZD0"/>
<evidence type="ECO:0000256" key="3">
    <source>
        <dbReference type="ARBA" id="ARBA00022679"/>
    </source>
</evidence>
<proteinExistence type="predicted"/>
<keyword evidence="2" id="KW-0328">Glycosyltransferase</keyword>
<dbReference type="GO" id="GO:0016757">
    <property type="term" value="F:glycosyltransferase activity"/>
    <property type="evidence" value="ECO:0007669"/>
    <property type="project" value="UniProtKB-KW"/>
</dbReference>
<evidence type="ECO:0000256" key="2">
    <source>
        <dbReference type="ARBA" id="ARBA00022676"/>
    </source>
</evidence>
<keyword evidence="7" id="KW-1185">Reference proteome</keyword>
<evidence type="ECO:0000256" key="4">
    <source>
        <dbReference type="ARBA" id="ARBA00023136"/>
    </source>
</evidence>
<keyword evidence="4" id="KW-0472">Membrane</keyword>
<dbReference type="PANTHER" id="PTHR46671:SF7">
    <property type="entry name" value="CORE-2_I-BRANCHING ENZYME"/>
    <property type="match status" value="1"/>
</dbReference>
<evidence type="ECO:0000313" key="6">
    <source>
        <dbReference type="EMBL" id="EYB95751.1"/>
    </source>
</evidence>
<name>A0A016SZD0_9BILA</name>
<comment type="subcellular location">
    <subcellularLocation>
        <location evidence="1">Membrane</location>
        <topology evidence="1">Single-pass type II membrane protein</topology>
    </subcellularLocation>
</comment>
<keyword evidence="5" id="KW-0325">Glycoprotein</keyword>
<dbReference type="Pfam" id="PF02485">
    <property type="entry name" value="Branch"/>
    <property type="match status" value="1"/>
</dbReference>
<dbReference type="STRING" id="53326.A0A016SZD0"/>
<sequence length="246" mass="27849">MVEIYRLLGGANDVEIVRAPPDMYDNHKKWDARSLNLFGKGSHASNSQMNATLRFAKGVVQASISRAAVDWMVNTVNLTTLIEQINQEPFSDELLLQSLQVSDDLDMPGRFTYECSQKGYAGTITRLTYWATRPPRSCLSGNVRHDICIVGVEHLPGLSGAPQIMVNKALPDFDYGAIECVHELLFNRTFLGQVDKPLNASHYLSLGHVIYHKNRNDHAWLASMNCSDLVRPYRRRTPMSFPERRR</sequence>
<gene>
    <name evidence="6" type="primary">Acey_s0156.g3127</name>
    <name evidence="6" type="ORF">Y032_0156g3127</name>
</gene>
<keyword evidence="3" id="KW-0808">Transferase</keyword>
<comment type="caution">
    <text evidence="6">The sequence shown here is derived from an EMBL/GenBank/DDBJ whole genome shotgun (WGS) entry which is preliminary data.</text>
</comment>
<dbReference type="PANTHER" id="PTHR46671">
    <property type="entry name" value="PROTEIN CBG11221"/>
    <property type="match status" value="1"/>
</dbReference>
<dbReference type="Proteomes" id="UP000024635">
    <property type="component" value="Unassembled WGS sequence"/>
</dbReference>
<organism evidence="6 7">
    <name type="scientific">Ancylostoma ceylanicum</name>
    <dbReference type="NCBI Taxonomy" id="53326"/>
    <lineage>
        <taxon>Eukaryota</taxon>
        <taxon>Metazoa</taxon>
        <taxon>Ecdysozoa</taxon>
        <taxon>Nematoda</taxon>
        <taxon>Chromadorea</taxon>
        <taxon>Rhabditida</taxon>
        <taxon>Rhabditina</taxon>
        <taxon>Rhabditomorpha</taxon>
        <taxon>Strongyloidea</taxon>
        <taxon>Ancylostomatidae</taxon>
        <taxon>Ancylostomatinae</taxon>
        <taxon>Ancylostoma</taxon>
    </lineage>
</organism>
<accession>A0A016SZD0</accession>
<evidence type="ECO:0000313" key="7">
    <source>
        <dbReference type="Proteomes" id="UP000024635"/>
    </source>
</evidence>
<dbReference type="EMBL" id="JARK01001492">
    <property type="protein sequence ID" value="EYB95751.1"/>
    <property type="molecule type" value="Genomic_DNA"/>
</dbReference>
<reference evidence="7" key="1">
    <citation type="journal article" date="2015" name="Nat. Genet.">
        <title>The genome and transcriptome of the zoonotic hookworm Ancylostoma ceylanicum identify infection-specific gene families.</title>
        <authorList>
            <person name="Schwarz E.M."/>
            <person name="Hu Y."/>
            <person name="Antoshechkin I."/>
            <person name="Miller M.M."/>
            <person name="Sternberg P.W."/>
            <person name="Aroian R.V."/>
        </authorList>
    </citation>
    <scope>NUCLEOTIDE SEQUENCE</scope>
    <source>
        <strain evidence="7">HY135</strain>
    </source>
</reference>